<dbReference type="AlphaFoldDB" id="X1FVL9"/>
<sequence>MLIEVASSREKASEYFQKKDLSSVEPFTILNLDQEKGKISNLSEFIWDGTQKHFRKLDKQQPWLWSSVTLYSPENRELRKQWFRRFLQVNEGDLTPESVISFHSGTHTSDNSINIIM</sequence>
<name>X1FVL9_9ZZZZ</name>
<gene>
    <name evidence="1" type="ORF">S03H2_39561</name>
</gene>
<proteinExistence type="predicted"/>
<accession>X1FVL9</accession>
<comment type="caution">
    <text evidence="1">The sequence shown here is derived from an EMBL/GenBank/DDBJ whole genome shotgun (WGS) entry which is preliminary data.</text>
</comment>
<evidence type="ECO:0000313" key="1">
    <source>
        <dbReference type="EMBL" id="GAH49701.1"/>
    </source>
</evidence>
<organism evidence="1">
    <name type="scientific">marine sediment metagenome</name>
    <dbReference type="NCBI Taxonomy" id="412755"/>
    <lineage>
        <taxon>unclassified sequences</taxon>
        <taxon>metagenomes</taxon>
        <taxon>ecological metagenomes</taxon>
    </lineage>
</organism>
<reference evidence="1" key="1">
    <citation type="journal article" date="2014" name="Front. Microbiol.">
        <title>High frequency of phylogenetically diverse reductive dehalogenase-homologous genes in deep subseafloor sedimentary metagenomes.</title>
        <authorList>
            <person name="Kawai M."/>
            <person name="Futagami T."/>
            <person name="Toyoda A."/>
            <person name="Takaki Y."/>
            <person name="Nishi S."/>
            <person name="Hori S."/>
            <person name="Arai W."/>
            <person name="Tsubouchi T."/>
            <person name="Morono Y."/>
            <person name="Uchiyama I."/>
            <person name="Ito T."/>
            <person name="Fujiyama A."/>
            <person name="Inagaki F."/>
            <person name="Takami H."/>
        </authorList>
    </citation>
    <scope>NUCLEOTIDE SEQUENCE</scope>
    <source>
        <strain evidence="1">Expedition CK06-06</strain>
    </source>
</reference>
<feature type="non-terminal residue" evidence="1">
    <location>
        <position position="117"/>
    </location>
</feature>
<protein>
    <submittedName>
        <fullName evidence="1">Uncharacterized protein</fullName>
    </submittedName>
</protein>
<dbReference type="EMBL" id="BARU01024471">
    <property type="protein sequence ID" value="GAH49701.1"/>
    <property type="molecule type" value="Genomic_DNA"/>
</dbReference>